<gene>
    <name evidence="3" type="ORF">LITE_LOCUS6169</name>
</gene>
<name>A0AAV0HVF9_9ROSI</name>
<comment type="caution">
    <text evidence="3">The sequence shown here is derived from an EMBL/GenBank/DDBJ whole genome shotgun (WGS) entry which is preliminary data.</text>
</comment>
<evidence type="ECO:0000313" key="3">
    <source>
        <dbReference type="EMBL" id="CAI0389280.1"/>
    </source>
</evidence>
<proteinExistence type="predicted"/>
<dbReference type="InterPro" id="IPR036529">
    <property type="entry name" value="KIX_dom_sf"/>
</dbReference>
<accession>A0AAV0HVF9</accession>
<evidence type="ECO:0000256" key="1">
    <source>
        <dbReference type="ARBA" id="ARBA00023242"/>
    </source>
</evidence>
<feature type="region of interest" description="Disordered" evidence="2">
    <location>
        <begin position="124"/>
        <end position="200"/>
    </location>
</feature>
<dbReference type="EMBL" id="CAMGYJ010000003">
    <property type="protein sequence ID" value="CAI0389280.1"/>
    <property type="molecule type" value="Genomic_DNA"/>
</dbReference>
<keyword evidence="4" id="KW-1185">Reference proteome</keyword>
<dbReference type="PANTHER" id="PTHR35300:SF4">
    <property type="entry name" value="HISTONE ACETYLTRANSFERASE"/>
    <property type="match status" value="1"/>
</dbReference>
<dbReference type="PANTHER" id="PTHR35300">
    <property type="entry name" value="COACTIVATOR CBP, KIX DOMAIN-CONTAINING PROTEIN-RELATED"/>
    <property type="match status" value="1"/>
</dbReference>
<sequence>MPRPGPRPYECVRRAWHSDRHQSMRGSIIQQIFRVVSETHSAATRKNKEWQEKLPIVVLKAEEIMYSKANSEAEYMSHETLWDRVNDAINTIIRRDESSESGKLLPPCVEAALNLGCIPVRASRSQRHTNQRSYLTPRVQEPPPPSSPVPARTLNDAHAERCPQLPPFHSGNQYTRAPATLDSSPLPAFERNSQRAGAPSHACSLPYDGVPLGNVYPLYYGDHYQYKEPQFVSQVPERAASNPIYVGKPIGTAAAVDPAAEMGALQNFFSPGLEIASPRTTLPVYEQRAGAHCDLSLKLGFSSDPCMTMERSSGHGGNNGRFNDPSPANNQEFSFFPASSSHGPFEFPAMKGDPSTDASTIREHRAHFSDNVGEDGQYSCWPPGFPTNRFVG</sequence>
<dbReference type="Gene3D" id="1.10.246.20">
    <property type="entry name" value="Coactivator CBP, KIX domain"/>
    <property type="match status" value="1"/>
</dbReference>
<reference evidence="3" key="1">
    <citation type="submission" date="2022-08" db="EMBL/GenBank/DDBJ databases">
        <authorList>
            <person name="Gutierrez-Valencia J."/>
        </authorList>
    </citation>
    <scope>NUCLEOTIDE SEQUENCE</scope>
</reference>
<organism evidence="3 4">
    <name type="scientific">Linum tenue</name>
    <dbReference type="NCBI Taxonomy" id="586396"/>
    <lineage>
        <taxon>Eukaryota</taxon>
        <taxon>Viridiplantae</taxon>
        <taxon>Streptophyta</taxon>
        <taxon>Embryophyta</taxon>
        <taxon>Tracheophyta</taxon>
        <taxon>Spermatophyta</taxon>
        <taxon>Magnoliopsida</taxon>
        <taxon>eudicotyledons</taxon>
        <taxon>Gunneridae</taxon>
        <taxon>Pentapetalae</taxon>
        <taxon>rosids</taxon>
        <taxon>fabids</taxon>
        <taxon>Malpighiales</taxon>
        <taxon>Linaceae</taxon>
        <taxon>Linum</taxon>
    </lineage>
</organism>
<evidence type="ECO:0000256" key="2">
    <source>
        <dbReference type="SAM" id="MobiDB-lite"/>
    </source>
</evidence>
<dbReference type="AlphaFoldDB" id="A0AAV0HVF9"/>
<protein>
    <submittedName>
        <fullName evidence="3">Uncharacterized protein</fullName>
    </submittedName>
</protein>
<evidence type="ECO:0000313" key="4">
    <source>
        <dbReference type="Proteomes" id="UP001154282"/>
    </source>
</evidence>
<dbReference type="GO" id="GO:0006355">
    <property type="term" value="P:regulation of DNA-templated transcription"/>
    <property type="evidence" value="ECO:0007669"/>
    <property type="project" value="InterPro"/>
</dbReference>
<dbReference type="GO" id="GO:0003712">
    <property type="term" value="F:transcription coregulator activity"/>
    <property type="evidence" value="ECO:0007669"/>
    <property type="project" value="InterPro"/>
</dbReference>
<dbReference type="Proteomes" id="UP001154282">
    <property type="component" value="Unassembled WGS sequence"/>
</dbReference>
<keyword evidence="1" id="KW-0539">Nucleus</keyword>